<dbReference type="Gene3D" id="3.40.50.300">
    <property type="entry name" value="P-loop containing nucleotide triphosphate hydrolases"/>
    <property type="match status" value="1"/>
</dbReference>
<evidence type="ECO:0000256" key="1">
    <source>
        <dbReference type="SAM" id="MobiDB-lite"/>
    </source>
</evidence>
<reference evidence="3 4" key="1">
    <citation type="submission" date="2020-04" db="EMBL/GenBank/DDBJ databases">
        <title>Gordonia sp. nov. TBRC 11910.</title>
        <authorList>
            <person name="Suriyachadkun C."/>
        </authorList>
    </citation>
    <scope>NUCLEOTIDE SEQUENCE [LARGE SCALE GENOMIC DNA]</scope>
    <source>
        <strain evidence="3 4">TBRC 11910</strain>
    </source>
</reference>
<accession>A0A848KXE3</accession>
<dbReference type="InterPro" id="IPR051396">
    <property type="entry name" value="Bact_Antivir_Def_Nuclease"/>
</dbReference>
<dbReference type="EMBL" id="JABBNB010000021">
    <property type="protein sequence ID" value="NMO03286.1"/>
    <property type="molecule type" value="Genomic_DNA"/>
</dbReference>
<comment type="caution">
    <text evidence="3">The sequence shown here is derived from an EMBL/GenBank/DDBJ whole genome shotgun (WGS) entry which is preliminary data.</text>
</comment>
<evidence type="ECO:0000259" key="2">
    <source>
        <dbReference type="Pfam" id="PF13304"/>
    </source>
</evidence>
<protein>
    <submittedName>
        <fullName evidence="3">AAA family ATPase</fullName>
    </submittedName>
</protein>
<gene>
    <name evidence="3" type="ORF">HH308_18900</name>
</gene>
<proteinExistence type="predicted"/>
<organism evidence="3 4">
    <name type="scientific">Gordonia asplenii</name>
    <dbReference type="NCBI Taxonomy" id="2725283"/>
    <lineage>
        <taxon>Bacteria</taxon>
        <taxon>Bacillati</taxon>
        <taxon>Actinomycetota</taxon>
        <taxon>Actinomycetes</taxon>
        <taxon>Mycobacteriales</taxon>
        <taxon>Gordoniaceae</taxon>
        <taxon>Gordonia</taxon>
    </lineage>
</organism>
<dbReference type="Pfam" id="PF13304">
    <property type="entry name" value="AAA_21"/>
    <property type="match status" value="1"/>
</dbReference>
<dbReference type="InterPro" id="IPR003959">
    <property type="entry name" value="ATPase_AAA_core"/>
</dbReference>
<dbReference type="AlphaFoldDB" id="A0A848KXE3"/>
<evidence type="ECO:0000313" key="3">
    <source>
        <dbReference type="EMBL" id="NMO03286.1"/>
    </source>
</evidence>
<dbReference type="PANTHER" id="PTHR43581:SF2">
    <property type="entry name" value="EXCINUCLEASE ATPASE SUBUNIT"/>
    <property type="match status" value="1"/>
</dbReference>
<dbReference type="InterPro" id="IPR027417">
    <property type="entry name" value="P-loop_NTPase"/>
</dbReference>
<dbReference type="Proteomes" id="UP000550729">
    <property type="component" value="Unassembled WGS sequence"/>
</dbReference>
<dbReference type="RefSeq" id="WP_170195793.1">
    <property type="nucleotide sequence ID" value="NZ_JABBNB010000021.1"/>
</dbReference>
<feature type="domain" description="ATPase AAA-type core" evidence="2">
    <location>
        <begin position="167"/>
        <end position="399"/>
    </location>
</feature>
<feature type="region of interest" description="Disordered" evidence="1">
    <location>
        <begin position="768"/>
        <end position="792"/>
    </location>
</feature>
<sequence length="792" mass="88201">MKLTRVDIRFFRSFNFDFERSARDSCKPESWEEEDPWYPFVRIPLEPDITAVVGANESGKSQLLAAIKAGLTGNNIHREDFCRYSSEYSVQADQIRLPEFGVTFKLDESEQIAGVSPLADAREFTLYRPGSGDAFVVVDGTRMKLSTSQINKLAATLPDTFSLQTGVAIPDSVSIAELIGKKRTRLHDRRQRVGILDKLFGLNDPTEAEVAELIAPSLATVQDEATEEAERRRRAEFELARMLLIDAARIDPRAFTELNEALASGREGQVEAVVGAMNTAIRDNLNVQRWWTQDREFDLILEAREHELAFTIRDRTGSTYSFGERSQGLRYFLSYFVQLAAHRLTQTSPDILLLDEPDAFLSSVGQQDLLRVLQEYAEPEDGKPGSQVVYVTHSPFLIDKNSPQRIRVLDKGAEDEGTRVVNDAANNRYEPLRSSLGTHVAETAFIGGQNLFVEGLADQVLIAGLSSHLSERSGTGVGVLNLNEVTIVAAGGADGIPYLVYLARGRDTIKPPCVALLDGDESGRDAEKVLKRGEARKKRVLREEYIVRLDQWATASGLEFDPGVNVLEIEDLIPLELAHRAALSHLTRFVGIADIDRTAFPLSSIETAVSEGKSVWDALDSAYRESFPGEHIEKVGLARELLLLLDTAPTVPGADALRHRFEKLLSHLSSVLDRAAVEENQSRSDDKVKRAVKNFLRNHKKGISKREATRLLRELTDAFASSDWIDEATRQIGEIRRVYELNDSSSPAVHDFSEFRKAIQALGEKERLEYQDDASKDPAAQILEAAHEDEDG</sequence>
<evidence type="ECO:0000313" key="4">
    <source>
        <dbReference type="Proteomes" id="UP000550729"/>
    </source>
</evidence>
<keyword evidence="4" id="KW-1185">Reference proteome</keyword>
<dbReference type="CDD" id="cd00267">
    <property type="entry name" value="ABC_ATPase"/>
    <property type="match status" value="1"/>
</dbReference>
<name>A0A848KXE3_9ACTN</name>
<dbReference type="PANTHER" id="PTHR43581">
    <property type="entry name" value="ATP/GTP PHOSPHATASE"/>
    <property type="match status" value="1"/>
</dbReference>
<dbReference type="SUPFAM" id="SSF52540">
    <property type="entry name" value="P-loop containing nucleoside triphosphate hydrolases"/>
    <property type="match status" value="1"/>
</dbReference>